<comment type="caution">
    <text evidence="1">The sequence shown here is derived from an EMBL/GenBank/DDBJ whole genome shotgun (WGS) entry which is preliminary data.</text>
</comment>
<dbReference type="Proteomes" id="UP001221757">
    <property type="component" value="Unassembled WGS sequence"/>
</dbReference>
<dbReference type="EMBL" id="JARKIE010000034">
    <property type="protein sequence ID" value="KAJ7696609.1"/>
    <property type="molecule type" value="Genomic_DNA"/>
</dbReference>
<proteinExistence type="predicted"/>
<dbReference type="AlphaFoldDB" id="A0AAD7DPH4"/>
<evidence type="ECO:0000313" key="1">
    <source>
        <dbReference type="EMBL" id="KAJ7696609.1"/>
    </source>
</evidence>
<organism evidence="1 2">
    <name type="scientific">Mycena rosella</name>
    <name type="common">Pink bonnet</name>
    <name type="synonym">Agaricus rosellus</name>
    <dbReference type="NCBI Taxonomy" id="1033263"/>
    <lineage>
        <taxon>Eukaryota</taxon>
        <taxon>Fungi</taxon>
        <taxon>Dikarya</taxon>
        <taxon>Basidiomycota</taxon>
        <taxon>Agaricomycotina</taxon>
        <taxon>Agaricomycetes</taxon>
        <taxon>Agaricomycetidae</taxon>
        <taxon>Agaricales</taxon>
        <taxon>Marasmiineae</taxon>
        <taxon>Mycenaceae</taxon>
        <taxon>Mycena</taxon>
    </lineage>
</organism>
<accession>A0AAD7DPH4</accession>
<sequence>MVEFVNGTTVDIPAGHTDFVPTSPPSPARAPVTWNVTFTEDKPQEVDLPSARKESADKQRCLPEELRSVFVAEVTLYEGNSVRPGQMLRGKVTVHATPGSTTMSDLEITLMTTTDHHWATAQATTGGDDEFGLFSRRLRRHSTGRSVNDSYIHADLFKEKDDDSEYSHLLFSNMYPSHHSRLTATKPYFDFEIQVPQTAVPDFSAFYGSVENFLGFQLQVSYSRDAEICIRGVNAYGIDAVDDESTADDLEKTEEGLWDPHTRVGQPPTAQTNWNSMLFLTGQVRINVLGDMSTQPVEHYLKSGLPSPVILVSQEDIVFPPAHPVTIVEPIANTSARLMDPEGTFDPFQSSLNFHNMTRLRFAHRHQRDPLSLHDWGNYVGLLWKKKVVAMERGILSSEVAAASEDETNGQHPFIVAP</sequence>
<keyword evidence="2" id="KW-1185">Reference proteome</keyword>
<reference evidence="1" key="1">
    <citation type="submission" date="2023-03" db="EMBL/GenBank/DDBJ databases">
        <title>Massive genome expansion in bonnet fungi (Mycena s.s.) driven by repeated elements and novel gene families across ecological guilds.</title>
        <authorList>
            <consortium name="Lawrence Berkeley National Laboratory"/>
            <person name="Harder C.B."/>
            <person name="Miyauchi S."/>
            <person name="Viragh M."/>
            <person name="Kuo A."/>
            <person name="Thoen E."/>
            <person name="Andreopoulos B."/>
            <person name="Lu D."/>
            <person name="Skrede I."/>
            <person name="Drula E."/>
            <person name="Henrissat B."/>
            <person name="Morin E."/>
            <person name="Kohler A."/>
            <person name="Barry K."/>
            <person name="LaButti K."/>
            <person name="Morin E."/>
            <person name="Salamov A."/>
            <person name="Lipzen A."/>
            <person name="Mereny Z."/>
            <person name="Hegedus B."/>
            <person name="Baldrian P."/>
            <person name="Stursova M."/>
            <person name="Weitz H."/>
            <person name="Taylor A."/>
            <person name="Grigoriev I.V."/>
            <person name="Nagy L.G."/>
            <person name="Martin F."/>
            <person name="Kauserud H."/>
        </authorList>
    </citation>
    <scope>NUCLEOTIDE SEQUENCE</scope>
    <source>
        <strain evidence="1">CBHHK067</strain>
    </source>
</reference>
<evidence type="ECO:0000313" key="2">
    <source>
        <dbReference type="Proteomes" id="UP001221757"/>
    </source>
</evidence>
<name>A0AAD7DPH4_MYCRO</name>
<gene>
    <name evidence="1" type="ORF">B0H17DRAFT_403271</name>
</gene>
<protein>
    <submittedName>
        <fullName evidence="1">Uncharacterized protein</fullName>
    </submittedName>
</protein>